<dbReference type="SUPFAM" id="SSF52047">
    <property type="entry name" value="RNI-like"/>
    <property type="match status" value="1"/>
</dbReference>
<dbReference type="PANTHER" id="PTHR48051">
    <property type="match status" value="1"/>
</dbReference>
<keyword evidence="1" id="KW-0433">Leucine-rich repeat</keyword>
<dbReference type="FunFam" id="3.80.10.10:FF:000230">
    <property type="entry name" value="Leucine-rich repeat-containing protein 57"/>
    <property type="match status" value="1"/>
</dbReference>
<dbReference type="Gene3D" id="3.80.10.10">
    <property type="entry name" value="Ribonuclease Inhibitor"/>
    <property type="match status" value="2"/>
</dbReference>
<keyword evidence="2" id="KW-0677">Repeat</keyword>
<dbReference type="GO" id="GO:0005737">
    <property type="term" value="C:cytoplasm"/>
    <property type="evidence" value="ECO:0007669"/>
    <property type="project" value="TreeGrafter"/>
</dbReference>
<dbReference type="InterPro" id="IPR032675">
    <property type="entry name" value="LRR_dom_sf"/>
</dbReference>
<dbReference type="PANTHER" id="PTHR48051:SF1">
    <property type="entry name" value="RAS SUPPRESSOR PROTEIN 1"/>
    <property type="match status" value="1"/>
</dbReference>
<evidence type="ECO:0000313" key="3">
    <source>
        <dbReference type="EMBL" id="NOV45667.1"/>
    </source>
</evidence>
<name>A0A6M2DLG2_XENCH</name>
<dbReference type="InterPro" id="IPR050216">
    <property type="entry name" value="LRR_domain-containing"/>
</dbReference>
<dbReference type="SMART" id="SM00369">
    <property type="entry name" value="LRR_TYP"/>
    <property type="match status" value="5"/>
</dbReference>
<dbReference type="InterPro" id="IPR001611">
    <property type="entry name" value="Leu-rich_rpt"/>
</dbReference>
<dbReference type="Pfam" id="PF13855">
    <property type="entry name" value="LRR_8"/>
    <property type="match status" value="2"/>
</dbReference>
<accession>A0A6M2DLG2</accession>
<reference evidence="3" key="1">
    <citation type="submission" date="2020-03" db="EMBL/GenBank/DDBJ databases">
        <title>Transcriptomic Profiling of the Digestive Tract of the Rat Flea, Xenopsylla cheopis, Following Blood Feeding and Infection with Yersinia pestis.</title>
        <authorList>
            <person name="Bland D.M."/>
            <person name="Martens C.A."/>
            <person name="Virtaneva K."/>
            <person name="Kanakabandi K."/>
            <person name="Long D."/>
            <person name="Rosenke R."/>
            <person name="Saturday G.A."/>
            <person name="Hoyt F.H."/>
            <person name="Bruno D.P."/>
            <person name="Ribeiro J.M.C."/>
            <person name="Hinnebusch J."/>
        </authorList>
    </citation>
    <scope>NUCLEOTIDE SEQUENCE</scope>
</reference>
<organism evidence="3">
    <name type="scientific">Xenopsylla cheopis</name>
    <name type="common">Oriental rat flea</name>
    <name type="synonym">Pulex cheopis</name>
    <dbReference type="NCBI Taxonomy" id="163159"/>
    <lineage>
        <taxon>Eukaryota</taxon>
        <taxon>Metazoa</taxon>
        <taxon>Ecdysozoa</taxon>
        <taxon>Arthropoda</taxon>
        <taxon>Hexapoda</taxon>
        <taxon>Insecta</taxon>
        <taxon>Pterygota</taxon>
        <taxon>Neoptera</taxon>
        <taxon>Endopterygota</taxon>
        <taxon>Siphonaptera</taxon>
        <taxon>Pulicidae</taxon>
        <taxon>Xenopsyllinae</taxon>
        <taxon>Xenopsylla</taxon>
    </lineage>
</organism>
<dbReference type="Pfam" id="PF00560">
    <property type="entry name" value="LRR_1"/>
    <property type="match status" value="1"/>
</dbReference>
<dbReference type="PROSITE" id="PS51450">
    <property type="entry name" value="LRR"/>
    <property type="match status" value="3"/>
</dbReference>
<evidence type="ECO:0000256" key="2">
    <source>
        <dbReference type="ARBA" id="ARBA00022737"/>
    </source>
</evidence>
<protein>
    <submittedName>
        <fullName evidence="3">Putative leucine-rich repeat protein</fullName>
    </submittedName>
</protein>
<sequence>MGNSHMKQHFENARKTGVIKISSSKLKEFPPQLKHLNDVLRSLDLSDNKFDTLPSDISHFTHLKHLNISYNRLFSLPNEIGLLIKLETLNANNNLISALPNSLSKLKNLKQVTLSDNQLETFPTMLCGLKHLDSLDLTRNKISVIPNEASKLYVMELILNQNEISHISDAIADCPRLKTLRLEENCLTADQIHSKILIESKISTLCLDGNLFDNKQLQNIEGYENYMERYTAVKKKMF</sequence>
<dbReference type="AlphaFoldDB" id="A0A6M2DLG2"/>
<dbReference type="EMBL" id="GIIL01001941">
    <property type="protein sequence ID" value="NOV45667.1"/>
    <property type="molecule type" value="Transcribed_RNA"/>
</dbReference>
<proteinExistence type="predicted"/>
<evidence type="ECO:0000256" key="1">
    <source>
        <dbReference type="ARBA" id="ARBA00022614"/>
    </source>
</evidence>
<dbReference type="InterPro" id="IPR003591">
    <property type="entry name" value="Leu-rich_rpt_typical-subtyp"/>
</dbReference>